<proteinExistence type="predicted"/>
<dbReference type="AlphaFoldDB" id="A0A4Y9ZJ50"/>
<name>A0A4Y9ZJ50_9AGAM</name>
<feature type="compositionally biased region" description="Polar residues" evidence="1">
    <location>
        <begin position="190"/>
        <end position="199"/>
    </location>
</feature>
<comment type="caution">
    <text evidence="2">The sequence shown here is derived from an EMBL/GenBank/DDBJ whole genome shotgun (WGS) entry which is preliminary data.</text>
</comment>
<feature type="region of interest" description="Disordered" evidence="1">
    <location>
        <begin position="126"/>
        <end position="160"/>
    </location>
</feature>
<feature type="region of interest" description="Disordered" evidence="1">
    <location>
        <begin position="174"/>
        <end position="247"/>
    </location>
</feature>
<gene>
    <name evidence="2" type="ORF">EWM64_g9946</name>
</gene>
<accession>A0A4Y9ZJ50</accession>
<evidence type="ECO:0000313" key="2">
    <source>
        <dbReference type="EMBL" id="TFY74067.1"/>
    </source>
</evidence>
<dbReference type="EMBL" id="SFCI01002325">
    <property type="protein sequence ID" value="TFY74067.1"/>
    <property type="molecule type" value="Genomic_DNA"/>
</dbReference>
<organism evidence="2 3">
    <name type="scientific">Hericium alpestre</name>
    <dbReference type="NCBI Taxonomy" id="135208"/>
    <lineage>
        <taxon>Eukaryota</taxon>
        <taxon>Fungi</taxon>
        <taxon>Dikarya</taxon>
        <taxon>Basidiomycota</taxon>
        <taxon>Agaricomycotina</taxon>
        <taxon>Agaricomycetes</taxon>
        <taxon>Russulales</taxon>
        <taxon>Hericiaceae</taxon>
        <taxon>Hericium</taxon>
    </lineage>
</organism>
<feature type="compositionally biased region" description="Basic and acidic residues" evidence="1">
    <location>
        <begin position="217"/>
        <end position="230"/>
    </location>
</feature>
<dbReference type="Proteomes" id="UP000298061">
    <property type="component" value="Unassembled WGS sequence"/>
</dbReference>
<keyword evidence="3" id="KW-1185">Reference proteome</keyword>
<protein>
    <submittedName>
        <fullName evidence="2">Uncharacterized protein</fullName>
    </submittedName>
</protein>
<reference evidence="2 3" key="1">
    <citation type="submission" date="2019-02" db="EMBL/GenBank/DDBJ databases">
        <title>Genome sequencing of the rare red list fungi Hericium alpestre (H. flagellum).</title>
        <authorList>
            <person name="Buettner E."/>
            <person name="Kellner H."/>
        </authorList>
    </citation>
    <scope>NUCLEOTIDE SEQUENCE [LARGE SCALE GENOMIC DNA]</scope>
    <source>
        <strain evidence="2 3">DSM 108284</strain>
    </source>
</reference>
<evidence type="ECO:0000313" key="3">
    <source>
        <dbReference type="Proteomes" id="UP000298061"/>
    </source>
</evidence>
<feature type="compositionally biased region" description="Basic and acidic residues" evidence="1">
    <location>
        <begin position="129"/>
        <end position="139"/>
    </location>
</feature>
<evidence type="ECO:0000256" key="1">
    <source>
        <dbReference type="SAM" id="MobiDB-lite"/>
    </source>
</evidence>
<sequence length="247" mass="27378">MLYSDRDPISAVGHPGDVWVSKGADKGVWVKTGGFAGNGQWETWGGNETQFQHPTFPDYVLWFQHERWVWVHLNSLEGRRARWRRGKNLGGAWMMERGRFVEESCRQRRVQRAVLGTALDAIEQWSESQQEKAQKRELSDDSELEATPPPKRSRVDDTAAASVGRVAASVDVLLPTGTPSQGLGEPPTPSSSTNLNDVISTPAEFTSDPSPPSISPPEDHGGMNNDHGRSEPPPPYVAIQSHFQRDD</sequence>